<dbReference type="Proteomes" id="UP001320420">
    <property type="component" value="Unassembled WGS sequence"/>
</dbReference>
<protein>
    <recommendedName>
        <fullName evidence="2">Trichothecene 3-O-acetyltransferase-like N-terminal domain-containing protein</fullName>
    </recommendedName>
</protein>
<dbReference type="AlphaFoldDB" id="A0AAN9USP8"/>
<reference evidence="3 4" key="1">
    <citation type="submission" date="2024-02" db="EMBL/GenBank/DDBJ databases">
        <title>De novo assembly and annotation of 12 fungi associated with fruit tree decline syndrome in Ontario, Canada.</title>
        <authorList>
            <person name="Sulman M."/>
            <person name="Ellouze W."/>
            <person name="Ilyukhin E."/>
        </authorList>
    </citation>
    <scope>NUCLEOTIDE SEQUENCE [LARGE SCALE GENOMIC DNA]</scope>
    <source>
        <strain evidence="3 4">M11/M66-122</strain>
    </source>
</reference>
<proteinExistence type="predicted"/>
<gene>
    <name evidence="3" type="ORF">SLS62_005550</name>
</gene>
<keyword evidence="1" id="KW-0808">Transferase</keyword>
<dbReference type="InterPro" id="IPR054710">
    <property type="entry name" value="Tri101-like_N"/>
</dbReference>
<evidence type="ECO:0000313" key="4">
    <source>
        <dbReference type="Proteomes" id="UP001320420"/>
    </source>
</evidence>
<feature type="domain" description="Trichothecene 3-O-acetyltransferase-like N-terminal" evidence="2">
    <location>
        <begin position="38"/>
        <end position="191"/>
    </location>
</feature>
<dbReference type="EMBL" id="JAKJXP020000038">
    <property type="protein sequence ID" value="KAK7752397.1"/>
    <property type="molecule type" value="Genomic_DNA"/>
</dbReference>
<dbReference type="PANTHER" id="PTHR31642">
    <property type="entry name" value="TRICHOTHECENE 3-O-ACETYLTRANSFERASE"/>
    <property type="match status" value="1"/>
</dbReference>
<keyword evidence="4" id="KW-1185">Reference proteome</keyword>
<comment type="caution">
    <text evidence="3">The sequence shown here is derived from an EMBL/GenBank/DDBJ whole genome shotgun (WGS) entry which is preliminary data.</text>
</comment>
<organism evidence="3 4">
    <name type="scientific">Diatrype stigma</name>
    <dbReference type="NCBI Taxonomy" id="117547"/>
    <lineage>
        <taxon>Eukaryota</taxon>
        <taxon>Fungi</taxon>
        <taxon>Dikarya</taxon>
        <taxon>Ascomycota</taxon>
        <taxon>Pezizomycotina</taxon>
        <taxon>Sordariomycetes</taxon>
        <taxon>Xylariomycetidae</taxon>
        <taxon>Xylariales</taxon>
        <taxon>Diatrypaceae</taxon>
        <taxon>Diatrype</taxon>
    </lineage>
</organism>
<sequence>MRRAQQVFHLHPTGWESDPEEERFPLSTLDYLSALNWTNYALFFRLEDAGKSRAVDVLKEGIARTLAQVRHCCATIERDAVGSGYSFVKKRGSTVRFVVQWLDSATDANKYPSLHDLEASHFRVGDRSIWGISDLLHGYGRPEAQPDRSPEVAGFQANLVRGGLVLNIHLHHYANDILGFAGFAHQLAENCHAIVHSTPFPPWDPACLDVSRFTRPEPAESEKVDSPPQPGRHPGHLDAQWLQFHLPRSKAAELKRLAWPAGGEDGSWISTYDAFVAFMWRTFSRVRAPVFKPDMASSLFWVEAVDMRRRVHNPGVHPRTQHNVMAGASSLIAPVPQPTAAQVICEWPYPRLAQHIRQMTNSVTQEALGKMLDAVARFHDKTTINIRADSKPPMSMVVTDHRDTNIAGADFGFARPITYRHLSNNVDVPVGIVIVYPPRGSDTGSDEGSEFAVSFETSLTQALISDPEWCKYFEFRGVDGLDVHVSSPSGVGAVEMCTRQDAGLIAKDGNVIEIECQ</sequence>
<dbReference type="InterPro" id="IPR023213">
    <property type="entry name" value="CAT-like_dom_sf"/>
</dbReference>
<evidence type="ECO:0000313" key="3">
    <source>
        <dbReference type="EMBL" id="KAK7752397.1"/>
    </source>
</evidence>
<dbReference type="Pfam" id="PF22664">
    <property type="entry name" value="TRI-like_N"/>
    <property type="match status" value="1"/>
</dbReference>
<dbReference type="Gene3D" id="3.30.559.10">
    <property type="entry name" value="Chloramphenicol acetyltransferase-like domain"/>
    <property type="match status" value="2"/>
</dbReference>
<accession>A0AAN9USP8</accession>
<dbReference type="PANTHER" id="PTHR31642:SF310">
    <property type="entry name" value="FATTY ALCOHOL:CAFFEOYL-COA ACYLTRANSFERASE"/>
    <property type="match status" value="1"/>
</dbReference>
<evidence type="ECO:0000256" key="1">
    <source>
        <dbReference type="ARBA" id="ARBA00022679"/>
    </source>
</evidence>
<dbReference type="GO" id="GO:0016747">
    <property type="term" value="F:acyltransferase activity, transferring groups other than amino-acyl groups"/>
    <property type="evidence" value="ECO:0007669"/>
    <property type="project" value="TreeGrafter"/>
</dbReference>
<dbReference type="InterPro" id="IPR050317">
    <property type="entry name" value="Plant_Fungal_Acyltransferase"/>
</dbReference>
<evidence type="ECO:0000259" key="2">
    <source>
        <dbReference type="Pfam" id="PF22664"/>
    </source>
</evidence>
<name>A0AAN9USP8_9PEZI</name>